<dbReference type="EMBL" id="JXXD01000166">
    <property type="protein sequence ID" value="KIZ34496.1"/>
    <property type="molecule type" value="Genomic_DNA"/>
</dbReference>
<reference evidence="1 2" key="1">
    <citation type="submission" date="2014-11" db="EMBL/GenBank/DDBJ databases">
        <title>Genomics and ecophysiology of heterotrophic nitrogen fixing bacteria isolated from estuarine surface water.</title>
        <authorList>
            <person name="Bentzon-Tilia M."/>
            <person name="Severin I."/>
            <person name="Hansen L.H."/>
            <person name="Riemann L."/>
        </authorList>
    </citation>
    <scope>NUCLEOTIDE SEQUENCE [LARGE SCALE GENOMIC DNA]</scope>
    <source>
        <strain evidence="1 2">BAL361</strain>
    </source>
</reference>
<evidence type="ECO:0000313" key="1">
    <source>
        <dbReference type="EMBL" id="KIZ34496.1"/>
    </source>
</evidence>
<comment type="caution">
    <text evidence="1">The sequence shown here is derived from an EMBL/GenBank/DDBJ whole genome shotgun (WGS) entry which is preliminary data.</text>
</comment>
<organism evidence="1 2">
    <name type="scientific">Stutzerimonas stutzeri</name>
    <name type="common">Pseudomonas stutzeri</name>
    <dbReference type="NCBI Taxonomy" id="316"/>
    <lineage>
        <taxon>Bacteria</taxon>
        <taxon>Pseudomonadati</taxon>
        <taxon>Pseudomonadota</taxon>
        <taxon>Gammaproteobacteria</taxon>
        <taxon>Pseudomonadales</taxon>
        <taxon>Pseudomonadaceae</taxon>
        <taxon>Stutzerimonas</taxon>
    </lineage>
</organism>
<dbReference type="PATRIC" id="fig|316.110.peg.1425"/>
<gene>
    <name evidence="1" type="ORF">LO50_17045</name>
</gene>
<evidence type="ECO:0000313" key="2">
    <source>
        <dbReference type="Proteomes" id="UP000032439"/>
    </source>
</evidence>
<protein>
    <submittedName>
        <fullName evidence="1">Uncharacterized protein</fullName>
    </submittedName>
</protein>
<proteinExistence type="predicted"/>
<accession>A0A0D7E1V7</accession>
<dbReference type="AlphaFoldDB" id="A0A0D7E1V7"/>
<dbReference type="RefSeq" id="WP_044315736.1">
    <property type="nucleotide sequence ID" value="NZ_JXXD01000166.1"/>
</dbReference>
<sequence length="60" mass="6925">MRITDDLLAKAEEFRQAQLEYFELPAADPERLSVARRQWQRAACDFAAMVLELLDDGRAL</sequence>
<name>A0A0D7E1V7_STUST</name>
<dbReference type="Proteomes" id="UP000032439">
    <property type="component" value="Unassembled WGS sequence"/>
</dbReference>